<keyword evidence="1 5" id="KW-0963">Cytoplasm</keyword>
<evidence type="ECO:0000256" key="4">
    <source>
        <dbReference type="ARBA" id="ARBA00023159"/>
    </source>
</evidence>
<comment type="subunit">
    <text evidence="5">Homodimer; the beta-strands of each monomer intercalate to form a hydrophobic core, while the alpha-helices form wings that extend away from the core.</text>
</comment>
<dbReference type="InterPro" id="IPR003751">
    <property type="entry name" value="CsrA"/>
</dbReference>
<evidence type="ECO:0000256" key="2">
    <source>
        <dbReference type="ARBA" id="ARBA00022845"/>
    </source>
</evidence>
<dbReference type="HAMAP" id="MF_00167">
    <property type="entry name" value="CsrA"/>
    <property type="match status" value="1"/>
</dbReference>
<organism evidence="6 7">
    <name type="scientific">Pseudomonas quercus</name>
    <dbReference type="NCBI Taxonomy" id="2722792"/>
    <lineage>
        <taxon>Bacteria</taxon>
        <taxon>Pseudomonadati</taxon>
        <taxon>Pseudomonadota</taxon>
        <taxon>Gammaproteobacteria</taxon>
        <taxon>Pseudomonadales</taxon>
        <taxon>Pseudomonadaceae</taxon>
        <taxon>Pseudomonas</taxon>
    </lineage>
</organism>
<evidence type="ECO:0000256" key="5">
    <source>
        <dbReference type="HAMAP-Rule" id="MF_00167"/>
    </source>
</evidence>
<sequence length="90" mass="9789">MLVLTRVVGEEIIIGDNIRLKVLSVSGSQVRLGVDAPREVEVHRAEIYRRLLRERLGNGLGAPGVSPLAVPLEHRAWPVADTAGSPCRTE</sequence>
<dbReference type="Pfam" id="PF02599">
    <property type="entry name" value="CsrA"/>
    <property type="match status" value="1"/>
</dbReference>
<reference evidence="6 7" key="1">
    <citation type="submission" date="2020-03" db="EMBL/GenBank/DDBJ databases">
        <authorList>
            <person name="Wang L."/>
            <person name="He N."/>
            <person name="Li Y."/>
            <person name="Fang Y."/>
            <person name="Zhang F."/>
        </authorList>
    </citation>
    <scope>NUCLEOTIDE SEQUENCE [LARGE SCALE GENOMIC DNA]</scope>
    <source>
        <strain evidence="7">hsmgli-8</strain>
    </source>
</reference>
<evidence type="ECO:0000313" key="7">
    <source>
        <dbReference type="Proteomes" id="UP000746535"/>
    </source>
</evidence>
<comment type="caution">
    <text evidence="6">The sequence shown here is derived from an EMBL/GenBank/DDBJ whole genome shotgun (WGS) entry which is preliminary data.</text>
</comment>
<name>A0ABX0YGZ6_9PSED</name>
<protein>
    <recommendedName>
        <fullName evidence="5">Translational regulator CsrA</fullName>
    </recommendedName>
    <alternativeName>
        <fullName evidence="5">Carbon storage regulator</fullName>
    </alternativeName>
</protein>
<comment type="function">
    <text evidence="5">A key translational regulator that binds mRNA to regulate translation initiation and/or mRNA stability. Mediates global changes in gene expression, shifting from rapid growth to stress survival by linking envelope stress, the stringent response and the catabolite repression systems. Usually binds in the 5'-UTR; binding at or near the Shine-Dalgarno sequence prevents ribosome-binding, repressing translation, binding elsewhere in the 5'-UTR can activate translation and/or stabilize the mRNA. Its function is antagonized by small RNA(s).</text>
</comment>
<comment type="subcellular location">
    <subcellularLocation>
        <location evidence="5">Cytoplasm</location>
    </subcellularLocation>
</comment>
<dbReference type="EMBL" id="JAAVJI010000009">
    <property type="protein sequence ID" value="NJP02177.1"/>
    <property type="molecule type" value="Genomic_DNA"/>
</dbReference>
<keyword evidence="7" id="KW-1185">Reference proteome</keyword>
<dbReference type="NCBIfam" id="TIGR00202">
    <property type="entry name" value="csrA"/>
    <property type="match status" value="1"/>
</dbReference>
<evidence type="ECO:0000256" key="1">
    <source>
        <dbReference type="ARBA" id="ARBA00022490"/>
    </source>
</evidence>
<keyword evidence="5" id="KW-0678">Repressor</keyword>
<dbReference type="Proteomes" id="UP000746535">
    <property type="component" value="Unassembled WGS sequence"/>
</dbReference>
<comment type="similarity">
    <text evidence="5">Belongs to the CsrA/RsmA family.</text>
</comment>
<dbReference type="Gene3D" id="2.60.40.4380">
    <property type="entry name" value="Translational regulator CsrA"/>
    <property type="match status" value="1"/>
</dbReference>
<dbReference type="PANTHER" id="PTHR34984">
    <property type="entry name" value="CARBON STORAGE REGULATOR"/>
    <property type="match status" value="1"/>
</dbReference>
<dbReference type="PANTHER" id="PTHR34984:SF1">
    <property type="entry name" value="CARBON STORAGE REGULATOR"/>
    <property type="match status" value="1"/>
</dbReference>
<keyword evidence="4 5" id="KW-0010">Activator</keyword>
<keyword evidence="2 5" id="KW-0810">Translation regulation</keyword>
<evidence type="ECO:0000313" key="6">
    <source>
        <dbReference type="EMBL" id="NJP02177.1"/>
    </source>
</evidence>
<evidence type="ECO:0000256" key="3">
    <source>
        <dbReference type="ARBA" id="ARBA00022884"/>
    </source>
</evidence>
<accession>A0ABX0YGZ6</accession>
<dbReference type="NCBIfam" id="NF002469">
    <property type="entry name" value="PRK01712.1"/>
    <property type="match status" value="1"/>
</dbReference>
<proteinExistence type="inferred from homology"/>
<dbReference type="SUPFAM" id="SSF117130">
    <property type="entry name" value="CsrA-like"/>
    <property type="match status" value="1"/>
</dbReference>
<keyword evidence="3 5" id="KW-0694">RNA-binding</keyword>
<gene>
    <name evidence="5 6" type="primary">csrA</name>
    <name evidence="6" type="ORF">HBH25_15110</name>
</gene>
<dbReference type="InterPro" id="IPR036107">
    <property type="entry name" value="CsrA_sf"/>
</dbReference>